<evidence type="ECO:0000313" key="8">
    <source>
        <dbReference type="Proteomes" id="UP000003676"/>
    </source>
</evidence>
<keyword evidence="2 6" id="KW-0698">rRNA processing</keyword>
<protein>
    <recommendedName>
        <fullName evidence="6">Ribosomal RNA small subunit methyltransferase G</fullName>
        <ecNumber evidence="6">2.1.1.-</ecNumber>
    </recommendedName>
    <alternativeName>
        <fullName evidence="6">16S rRNA 7-methylguanosine methyltransferase</fullName>
        <shortName evidence="6">16S rRNA m7G methyltransferase</shortName>
    </alternativeName>
</protein>
<accession>B6WTV7</accession>
<dbReference type="Proteomes" id="UP000003676">
    <property type="component" value="Unassembled WGS sequence"/>
</dbReference>
<comment type="similarity">
    <text evidence="6">Belongs to the methyltransferase superfamily. RNA methyltransferase RsmG family.</text>
</comment>
<keyword evidence="3 6" id="KW-0489">Methyltransferase</keyword>
<comment type="function">
    <text evidence="6">Specifically methylates the N7 position of a guanine in 16S rRNA.</text>
</comment>
<evidence type="ECO:0000313" key="7">
    <source>
        <dbReference type="EMBL" id="EEB33567.1"/>
    </source>
</evidence>
<dbReference type="OrthoDB" id="9808773at2"/>
<evidence type="ECO:0000256" key="3">
    <source>
        <dbReference type="ARBA" id="ARBA00022603"/>
    </source>
</evidence>
<dbReference type="InterPro" id="IPR029063">
    <property type="entry name" value="SAM-dependent_MTases_sf"/>
</dbReference>
<dbReference type="AlphaFoldDB" id="B6WTV7"/>
<feature type="binding site" evidence="6">
    <location>
        <begin position="140"/>
        <end position="141"/>
    </location>
    <ligand>
        <name>S-adenosyl-L-methionine</name>
        <dbReference type="ChEBI" id="CHEBI:59789"/>
    </ligand>
</feature>
<sequence length="222" mass="24760">MKPNAKHDDISLSALARCAREAGVTVPEAALPGLAEYLQLLCRWNKAMNLVGAHHWRDAMQRLVADSFHLATFLDGLPLPEDPLCWDLGSGAGLPAIPLRMAWQRGTCWLVEAREKRALFLSTVLARVPLPGTHVFRGRVEHFFPKQARKADCITSRAFMPWPQLLELVAPHLADDGTVVILAREEPPAAGDIDGWELVGSFAYTADNVHRWFWALRRRAEG</sequence>
<dbReference type="SUPFAM" id="SSF53335">
    <property type="entry name" value="S-adenosyl-L-methionine-dependent methyltransferases"/>
    <property type="match status" value="1"/>
</dbReference>
<proteinExistence type="inferred from homology"/>
<evidence type="ECO:0000256" key="5">
    <source>
        <dbReference type="ARBA" id="ARBA00022691"/>
    </source>
</evidence>
<keyword evidence="1 6" id="KW-0963">Cytoplasm</keyword>
<dbReference type="HOGENOM" id="CLU_065341_2_3_7"/>
<gene>
    <name evidence="6" type="primary">rsmG</name>
    <name evidence="7" type="ORF">DESPIG_01514</name>
</gene>
<evidence type="ECO:0000256" key="1">
    <source>
        <dbReference type="ARBA" id="ARBA00022490"/>
    </source>
</evidence>
<dbReference type="GO" id="GO:0005829">
    <property type="term" value="C:cytosol"/>
    <property type="evidence" value="ECO:0007669"/>
    <property type="project" value="TreeGrafter"/>
</dbReference>
<comment type="subcellular location">
    <subcellularLocation>
        <location evidence="6">Cytoplasm</location>
    </subcellularLocation>
</comment>
<reference evidence="7 8" key="2">
    <citation type="submission" date="2008-10" db="EMBL/GenBank/DDBJ databases">
        <authorList>
            <person name="Fulton L."/>
            <person name="Clifton S."/>
            <person name="Fulton B."/>
            <person name="Xu J."/>
            <person name="Minx P."/>
            <person name="Pepin K.H."/>
            <person name="Johnson M."/>
            <person name="Bhonagiri V."/>
            <person name="Nash W.E."/>
            <person name="Mardis E.R."/>
            <person name="Wilson R.K."/>
        </authorList>
    </citation>
    <scope>NUCLEOTIDE SEQUENCE [LARGE SCALE GENOMIC DNA]</scope>
    <source>
        <strain evidence="7 8">ATCC 29098</strain>
    </source>
</reference>
<comment type="caution">
    <text evidence="7">The sequence shown here is derived from an EMBL/GenBank/DDBJ whole genome shotgun (WGS) entry which is preliminary data.</text>
</comment>
<dbReference type="Gene3D" id="3.40.50.150">
    <property type="entry name" value="Vaccinia Virus protein VP39"/>
    <property type="match status" value="1"/>
</dbReference>
<dbReference type="EC" id="2.1.1.-" evidence="6"/>
<organism evidence="7 8">
    <name type="scientific">Desulfovibrio piger ATCC 29098</name>
    <dbReference type="NCBI Taxonomy" id="411464"/>
    <lineage>
        <taxon>Bacteria</taxon>
        <taxon>Pseudomonadati</taxon>
        <taxon>Thermodesulfobacteriota</taxon>
        <taxon>Desulfovibrionia</taxon>
        <taxon>Desulfovibrionales</taxon>
        <taxon>Desulfovibrionaceae</taxon>
        <taxon>Desulfovibrio</taxon>
    </lineage>
</organism>
<dbReference type="EMBL" id="ABXU01000037">
    <property type="protein sequence ID" value="EEB33567.1"/>
    <property type="molecule type" value="Genomic_DNA"/>
</dbReference>
<keyword evidence="5 6" id="KW-0949">S-adenosyl-L-methionine</keyword>
<dbReference type="GO" id="GO:0070043">
    <property type="term" value="F:rRNA (guanine-N7-)-methyltransferase activity"/>
    <property type="evidence" value="ECO:0007669"/>
    <property type="project" value="UniProtKB-UniRule"/>
</dbReference>
<name>B6WTV7_9BACT</name>
<dbReference type="Pfam" id="PF02527">
    <property type="entry name" value="GidB"/>
    <property type="match status" value="1"/>
</dbReference>
<dbReference type="eggNOG" id="COG0357">
    <property type="taxonomic scope" value="Bacteria"/>
</dbReference>
<feature type="binding site" evidence="6">
    <location>
        <position position="157"/>
    </location>
    <ligand>
        <name>S-adenosyl-L-methionine</name>
        <dbReference type="ChEBI" id="CHEBI:59789"/>
    </ligand>
</feature>
<evidence type="ECO:0000256" key="2">
    <source>
        <dbReference type="ARBA" id="ARBA00022552"/>
    </source>
</evidence>
<dbReference type="PANTHER" id="PTHR31760">
    <property type="entry name" value="S-ADENOSYL-L-METHIONINE-DEPENDENT METHYLTRANSFERASES SUPERFAMILY PROTEIN"/>
    <property type="match status" value="1"/>
</dbReference>
<dbReference type="HAMAP" id="MF_00074">
    <property type="entry name" value="16SrRNA_methyltr_G"/>
    <property type="match status" value="1"/>
</dbReference>
<dbReference type="InterPro" id="IPR003682">
    <property type="entry name" value="rRNA_ssu_MeTfrase_G"/>
</dbReference>
<comment type="caution">
    <text evidence="6">Lacks conserved residue(s) required for the propagation of feature annotation.</text>
</comment>
<reference evidence="7 8" key="1">
    <citation type="submission" date="2008-10" db="EMBL/GenBank/DDBJ databases">
        <title>Draft genome sequence of Desulvovibrio piger (ATCC 29098).</title>
        <authorList>
            <person name="Sudarsanam P."/>
            <person name="Ley R."/>
            <person name="Guruge J."/>
            <person name="Turnbaugh P.J."/>
            <person name="Mahowald M."/>
            <person name="Liep D."/>
            <person name="Gordon J."/>
        </authorList>
    </citation>
    <scope>NUCLEOTIDE SEQUENCE [LARGE SCALE GENOMIC DNA]</scope>
    <source>
        <strain evidence="7 8">ATCC 29098</strain>
    </source>
</reference>
<feature type="binding site" evidence="6">
    <location>
        <position position="94"/>
    </location>
    <ligand>
        <name>S-adenosyl-L-methionine</name>
        <dbReference type="ChEBI" id="CHEBI:59789"/>
    </ligand>
</feature>
<feature type="binding site" evidence="6">
    <location>
        <position position="89"/>
    </location>
    <ligand>
        <name>S-adenosyl-L-methionine</name>
        <dbReference type="ChEBI" id="CHEBI:59789"/>
    </ligand>
</feature>
<dbReference type="STRING" id="901.DESPIGER_1211"/>
<dbReference type="PANTHER" id="PTHR31760:SF0">
    <property type="entry name" value="S-ADENOSYL-L-METHIONINE-DEPENDENT METHYLTRANSFERASES SUPERFAMILY PROTEIN"/>
    <property type="match status" value="1"/>
</dbReference>
<evidence type="ECO:0000256" key="4">
    <source>
        <dbReference type="ARBA" id="ARBA00022679"/>
    </source>
</evidence>
<dbReference type="CDD" id="cd02440">
    <property type="entry name" value="AdoMet_MTases"/>
    <property type="match status" value="1"/>
</dbReference>
<keyword evidence="4 6" id="KW-0808">Transferase</keyword>
<evidence type="ECO:0000256" key="6">
    <source>
        <dbReference type="HAMAP-Rule" id="MF_00074"/>
    </source>
</evidence>
<dbReference type="RefSeq" id="WP_006006312.1">
    <property type="nucleotide sequence ID" value="NZ_DS996356.1"/>
</dbReference>